<accession>A0AA87NUK7</accession>
<gene>
    <name evidence="2" type="ORF">HMPREF9195_01223</name>
</gene>
<feature type="coiled-coil region" evidence="1">
    <location>
        <begin position="219"/>
        <end position="246"/>
    </location>
</feature>
<dbReference type="EMBL" id="ATFE01000008">
    <property type="protein sequence ID" value="EPF28981.1"/>
    <property type="molecule type" value="Genomic_DNA"/>
</dbReference>
<name>A0AA87NUK7_TREMD</name>
<organism evidence="2 3">
    <name type="scientific">Treponema medium ATCC 700293</name>
    <dbReference type="NCBI Taxonomy" id="1125700"/>
    <lineage>
        <taxon>Bacteria</taxon>
        <taxon>Pseudomonadati</taxon>
        <taxon>Spirochaetota</taxon>
        <taxon>Spirochaetia</taxon>
        <taxon>Spirochaetales</taxon>
        <taxon>Treponemataceae</taxon>
        <taxon>Treponema</taxon>
    </lineage>
</organism>
<proteinExistence type="predicted"/>
<evidence type="ECO:0000313" key="3">
    <source>
        <dbReference type="Proteomes" id="UP000014634"/>
    </source>
</evidence>
<dbReference type="AlphaFoldDB" id="A0AA87NUK7"/>
<comment type="caution">
    <text evidence="2">The sequence shown here is derived from an EMBL/GenBank/DDBJ whole genome shotgun (WGS) entry which is preliminary data.</text>
</comment>
<sequence>MDISNLDPDLAALLEDIPVAPSPSAPSLDLFGDIGDDILLSASPEASGSLEPSPARVDLTVKAFPKVERFYNDTPHTYFDSADFYKKVLRNCGETSQRLHNTLTKYLTTRDQKDRAVYRQQLVTNYWQFISVLVLKLPTDESAIEKKYALRYGLILPTLLTAEQKDTFAKIIDENSYNEPIYYLDEWFHDIAVGLINPSSTDEVRTKQKNMSTHFQQLLNKAQGKLQSAENLLRAKSDERSSAEELVKSQVHELFVHDSLAGFAGIKAPFTEIQKRNVSDLGDSLRRILALDKELTNFLNEYHRVDEDVRLLKEKIEVSGDGELNVSDVNTELETVRQMVKMTCGRQGNHFPILSREFFRCTPNEIGIRENVLEIMRWIESIDCEAYCRQYRSQLNRIPPFVVLIPSYGDIGFCWEPFDRYNRVTSRGRIAIPMYTKNLKNALLTATADLRWQVAKEKASYYWMEEGLTGNYYQWFQAQKLKGDVKEYFIEDYLIWMTKESEGIQKLDREVRNVFWRYMPFSKTVKEELKTRAPVYQELCQKDLNRQMSDGY</sequence>
<evidence type="ECO:0000256" key="1">
    <source>
        <dbReference type="SAM" id="Coils"/>
    </source>
</evidence>
<keyword evidence="1" id="KW-0175">Coiled coil</keyword>
<evidence type="ECO:0000313" key="2">
    <source>
        <dbReference type="EMBL" id="EPF28981.1"/>
    </source>
</evidence>
<dbReference type="Proteomes" id="UP000014634">
    <property type="component" value="Unassembled WGS sequence"/>
</dbReference>
<protein>
    <submittedName>
        <fullName evidence="2">Uncharacterized protein</fullName>
    </submittedName>
</protein>
<dbReference type="RefSeq" id="WP_016523176.1">
    <property type="nucleotide sequence ID" value="NZ_KE332517.1"/>
</dbReference>
<reference evidence="2 3" key="1">
    <citation type="submission" date="2013-04" db="EMBL/GenBank/DDBJ databases">
        <title>The Genome Sequence of Treponema medium ATCC 700293.</title>
        <authorList>
            <consortium name="The Broad Institute Genomics Platform"/>
            <person name="Earl A."/>
            <person name="Ward D."/>
            <person name="Feldgarden M."/>
            <person name="Gevers D."/>
            <person name="Leonetti C."/>
            <person name="Blanton J.M."/>
            <person name="Dewhirst F.E."/>
            <person name="Izard J."/>
            <person name="Walker B."/>
            <person name="Young S."/>
            <person name="Zeng Q."/>
            <person name="Gargeya S."/>
            <person name="Fitzgerald M."/>
            <person name="Haas B."/>
            <person name="Abouelleil A."/>
            <person name="Allen A.W."/>
            <person name="Alvarado L."/>
            <person name="Arachchi H.M."/>
            <person name="Berlin A.M."/>
            <person name="Chapman S.B."/>
            <person name="Gainer-Dewar J."/>
            <person name="Goldberg J."/>
            <person name="Griggs A."/>
            <person name="Gujja S."/>
            <person name="Hansen M."/>
            <person name="Howarth C."/>
            <person name="Imamovic A."/>
            <person name="Ireland A."/>
            <person name="Larimer J."/>
            <person name="McCowan C."/>
            <person name="Murphy C."/>
            <person name="Pearson M."/>
            <person name="Poon T.W."/>
            <person name="Priest M."/>
            <person name="Roberts A."/>
            <person name="Saif S."/>
            <person name="Shea T."/>
            <person name="Sisk P."/>
            <person name="Sykes S."/>
            <person name="Wortman J."/>
            <person name="Nusbaum C."/>
            <person name="Birren B."/>
        </authorList>
    </citation>
    <scope>NUCLEOTIDE SEQUENCE [LARGE SCALE GENOMIC DNA]</scope>
    <source>
        <strain evidence="2 3">ATCC 700293</strain>
    </source>
</reference>